<comment type="caution">
    <text evidence="2">The sequence shown here is derived from an EMBL/GenBank/DDBJ whole genome shotgun (WGS) entry which is preliminary data.</text>
</comment>
<reference evidence="2 3" key="1">
    <citation type="submission" date="2018-04" db="EMBL/GenBank/DDBJ databases">
        <title>Genomic Encyclopedia of Type Strains, Phase III (KMG-III): the genomes of soil and plant-associated and newly described type strains.</title>
        <authorList>
            <person name="Whitman W."/>
        </authorList>
    </citation>
    <scope>NUCLEOTIDE SEQUENCE [LARGE SCALE GENOMIC DNA]</scope>
    <source>
        <strain evidence="2 3">NW12</strain>
    </source>
</reference>
<evidence type="ECO:0000313" key="2">
    <source>
        <dbReference type="EMBL" id="PTM45943.1"/>
    </source>
</evidence>
<organism evidence="2 3">
    <name type="scientific">Sphingomonas aerolata</name>
    <dbReference type="NCBI Taxonomy" id="185951"/>
    <lineage>
        <taxon>Bacteria</taxon>
        <taxon>Pseudomonadati</taxon>
        <taxon>Pseudomonadota</taxon>
        <taxon>Alphaproteobacteria</taxon>
        <taxon>Sphingomonadales</taxon>
        <taxon>Sphingomonadaceae</taxon>
        <taxon>Sphingomonas</taxon>
    </lineage>
</organism>
<dbReference type="AlphaFoldDB" id="A0A2T4YR01"/>
<feature type="chain" id="PRO_5015717661" description="Membrane-bound lysozyme inhibitor of c-type lysozyme MliC" evidence="1">
    <location>
        <begin position="25"/>
        <end position="128"/>
    </location>
</feature>
<gene>
    <name evidence="2" type="ORF">C8J24_2176</name>
</gene>
<evidence type="ECO:0000313" key="3">
    <source>
        <dbReference type="Proteomes" id="UP000240996"/>
    </source>
</evidence>
<proteinExistence type="predicted"/>
<name>A0A2T4YR01_9SPHN</name>
<keyword evidence="3" id="KW-1185">Reference proteome</keyword>
<feature type="signal peptide" evidence="1">
    <location>
        <begin position="1"/>
        <end position="24"/>
    </location>
</feature>
<accession>A0A2T4YR01</accession>
<dbReference type="Proteomes" id="UP000240996">
    <property type="component" value="Unassembled WGS sequence"/>
</dbReference>
<dbReference type="EMBL" id="PZZN01000002">
    <property type="protein sequence ID" value="PTM45943.1"/>
    <property type="molecule type" value="Genomic_DNA"/>
</dbReference>
<evidence type="ECO:0008006" key="4">
    <source>
        <dbReference type="Google" id="ProtNLM"/>
    </source>
</evidence>
<keyword evidence="1" id="KW-0732">Signal</keyword>
<evidence type="ECO:0000256" key="1">
    <source>
        <dbReference type="SAM" id="SignalP"/>
    </source>
</evidence>
<sequence length="128" mass="13279">MKKTLPLTAVAALFALAACNSKPAAPEVVDSNPDPMANQLANAAPVELPPSIKSEQTMRCKDNSLAYVTFFQGGKQAVVRLKEGGPATTLKAAAEGEPLVADGGWSMTGTEKSIELTQPGKPGQTCHT</sequence>
<dbReference type="PROSITE" id="PS51257">
    <property type="entry name" value="PROKAR_LIPOPROTEIN"/>
    <property type="match status" value="1"/>
</dbReference>
<protein>
    <recommendedName>
        <fullName evidence="4">Membrane-bound lysozyme inhibitor of c-type lysozyme MliC</fullName>
    </recommendedName>
</protein>
<dbReference type="RefSeq" id="WP_107932264.1">
    <property type="nucleotide sequence ID" value="NZ_PZZN01000002.1"/>
</dbReference>